<proteinExistence type="predicted"/>
<feature type="transmembrane region" description="Helical" evidence="6">
    <location>
        <begin position="6"/>
        <end position="30"/>
    </location>
</feature>
<name>A0ABU1SHQ5_9MICO</name>
<gene>
    <name evidence="7" type="ORF">J2Y69_003003</name>
</gene>
<feature type="transmembrane region" description="Helical" evidence="6">
    <location>
        <begin position="72"/>
        <end position="89"/>
    </location>
</feature>
<dbReference type="EMBL" id="JAVDUM010000014">
    <property type="protein sequence ID" value="MDR6868387.1"/>
    <property type="molecule type" value="Genomic_DNA"/>
</dbReference>
<evidence type="ECO:0000256" key="4">
    <source>
        <dbReference type="ARBA" id="ARBA00022989"/>
    </source>
</evidence>
<feature type="transmembrane region" description="Helical" evidence="6">
    <location>
        <begin position="148"/>
        <end position="174"/>
    </location>
</feature>
<keyword evidence="4 6" id="KW-1133">Transmembrane helix</keyword>
<feature type="transmembrane region" description="Helical" evidence="6">
    <location>
        <begin position="42"/>
        <end position="66"/>
    </location>
</feature>
<dbReference type="PANTHER" id="PTHR30086">
    <property type="entry name" value="ARGININE EXPORTER PROTEIN ARGO"/>
    <property type="match status" value="1"/>
</dbReference>
<keyword evidence="5 6" id="KW-0472">Membrane</keyword>
<evidence type="ECO:0000256" key="2">
    <source>
        <dbReference type="ARBA" id="ARBA00022475"/>
    </source>
</evidence>
<keyword evidence="2" id="KW-1003">Cell membrane</keyword>
<accession>A0ABU1SHQ5</accession>
<dbReference type="InterPro" id="IPR001123">
    <property type="entry name" value="LeuE-type"/>
</dbReference>
<comment type="subcellular location">
    <subcellularLocation>
        <location evidence="1">Cell membrane</location>
        <topology evidence="1">Multi-pass membrane protein</topology>
    </subcellularLocation>
</comment>
<evidence type="ECO:0000256" key="1">
    <source>
        <dbReference type="ARBA" id="ARBA00004651"/>
    </source>
</evidence>
<dbReference type="RefSeq" id="WP_310022151.1">
    <property type="nucleotide sequence ID" value="NZ_JAVDUM010000014.1"/>
</dbReference>
<dbReference type="Pfam" id="PF01810">
    <property type="entry name" value="LysE"/>
    <property type="match status" value="1"/>
</dbReference>
<feature type="transmembrane region" description="Helical" evidence="6">
    <location>
        <begin position="110"/>
        <end position="136"/>
    </location>
</feature>
<evidence type="ECO:0000256" key="5">
    <source>
        <dbReference type="ARBA" id="ARBA00023136"/>
    </source>
</evidence>
<protein>
    <submittedName>
        <fullName evidence="7">Threonine/homoserine/homoserine lactone efflux protein</fullName>
    </submittedName>
</protein>
<evidence type="ECO:0000313" key="7">
    <source>
        <dbReference type="EMBL" id="MDR6868387.1"/>
    </source>
</evidence>
<dbReference type="Proteomes" id="UP001259347">
    <property type="component" value="Unassembled WGS sequence"/>
</dbReference>
<keyword evidence="8" id="KW-1185">Reference proteome</keyword>
<sequence length="205" mass="20713">MADYLPFAVAYLVPAFVPGVEAATIMSVAVSPRRRDVIPLGLGLLAGKVAILLIALAGAVALMAVLGPWFQVLRYAGAAWLLWLAIGGLRRAFSKTPTGPTGPGVAPRRATGAVASFGIGAALTLGNPLALTFYFAVLPAVVPPGGAFQAALVLSAIVVVIMTASIGLYALLGGLLGRVLAARPRIVDVGASALLILAAALVLLL</sequence>
<dbReference type="PANTHER" id="PTHR30086:SF20">
    <property type="entry name" value="ARGININE EXPORTER PROTEIN ARGO-RELATED"/>
    <property type="match status" value="1"/>
</dbReference>
<comment type="caution">
    <text evidence="7">The sequence shown here is derived from an EMBL/GenBank/DDBJ whole genome shotgun (WGS) entry which is preliminary data.</text>
</comment>
<evidence type="ECO:0000313" key="8">
    <source>
        <dbReference type="Proteomes" id="UP001259347"/>
    </source>
</evidence>
<evidence type="ECO:0000256" key="6">
    <source>
        <dbReference type="SAM" id="Phobius"/>
    </source>
</evidence>
<reference evidence="7 8" key="1">
    <citation type="submission" date="2023-07" db="EMBL/GenBank/DDBJ databases">
        <title>Sorghum-associated microbial communities from plants grown in Nebraska, USA.</title>
        <authorList>
            <person name="Schachtman D."/>
        </authorList>
    </citation>
    <scope>NUCLEOTIDE SEQUENCE [LARGE SCALE GENOMIC DNA]</scope>
    <source>
        <strain evidence="7 8">2980</strain>
    </source>
</reference>
<feature type="transmembrane region" description="Helical" evidence="6">
    <location>
        <begin position="186"/>
        <end position="204"/>
    </location>
</feature>
<organism evidence="7 8">
    <name type="scientific">Microbacterium resistens</name>
    <dbReference type="NCBI Taxonomy" id="156977"/>
    <lineage>
        <taxon>Bacteria</taxon>
        <taxon>Bacillati</taxon>
        <taxon>Actinomycetota</taxon>
        <taxon>Actinomycetes</taxon>
        <taxon>Micrococcales</taxon>
        <taxon>Microbacteriaceae</taxon>
        <taxon>Microbacterium</taxon>
    </lineage>
</organism>
<evidence type="ECO:0000256" key="3">
    <source>
        <dbReference type="ARBA" id="ARBA00022692"/>
    </source>
</evidence>
<keyword evidence="3 6" id="KW-0812">Transmembrane</keyword>